<dbReference type="EMBL" id="JACGWM010000041">
    <property type="protein sequence ID" value="KAL0318116.1"/>
    <property type="molecule type" value="Genomic_DNA"/>
</dbReference>
<name>A0AAW2LK68_9LAMI</name>
<dbReference type="PANTHER" id="PTHR31286:SF180">
    <property type="entry name" value="OS10G0362600 PROTEIN"/>
    <property type="match status" value="1"/>
</dbReference>
<organism evidence="1">
    <name type="scientific">Sesamum calycinum</name>
    <dbReference type="NCBI Taxonomy" id="2727403"/>
    <lineage>
        <taxon>Eukaryota</taxon>
        <taxon>Viridiplantae</taxon>
        <taxon>Streptophyta</taxon>
        <taxon>Embryophyta</taxon>
        <taxon>Tracheophyta</taxon>
        <taxon>Spermatophyta</taxon>
        <taxon>Magnoliopsida</taxon>
        <taxon>eudicotyledons</taxon>
        <taxon>Gunneridae</taxon>
        <taxon>Pentapetalae</taxon>
        <taxon>asterids</taxon>
        <taxon>lamiids</taxon>
        <taxon>Lamiales</taxon>
        <taxon>Pedaliaceae</taxon>
        <taxon>Sesamum</taxon>
    </lineage>
</organism>
<dbReference type="AlphaFoldDB" id="A0AAW2LK68"/>
<comment type="caution">
    <text evidence="1">The sequence shown here is derived from an EMBL/GenBank/DDBJ whole genome shotgun (WGS) entry which is preliminary data.</text>
</comment>
<dbReference type="InterPro" id="IPR040256">
    <property type="entry name" value="At4g02000-like"/>
</dbReference>
<proteinExistence type="predicted"/>
<accession>A0AAW2LK68</accession>
<dbReference type="PANTHER" id="PTHR31286">
    <property type="entry name" value="GLYCINE-RICH CELL WALL STRUCTURAL PROTEIN 1.8-LIKE"/>
    <property type="match status" value="1"/>
</dbReference>
<reference evidence="1" key="2">
    <citation type="journal article" date="2024" name="Plant">
        <title>Genomic evolution and insights into agronomic trait innovations of Sesamum species.</title>
        <authorList>
            <person name="Miao H."/>
            <person name="Wang L."/>
            <person name="Qu L."/>
            <person name="Liu H."/>
            <person name="Sun Y."/>
            <person name="Le M."/>
            <person name="Wang Q."/>
            <person name="Wei S."/>
            <person name="Zheng Y."/>
            <person name="Lin W."/>
            <person name="Duan Y."/>
            <person name="Cao H."/>
            <person name="Xiong S."/>
            <person name="Wang X."/>
            <person name="Wei L."/>
            <person name="Li C."/>
            <person name="Ma Q."/>
            <person name="Ju M."/>
            <person name="Zhao R."/>
            <person name="Li G."/>
            <person name="Mu C."/>
            <person name="Tian Q."/>
            <person name="Mei H."/>
            <person name="Zhang T."/>
            <person name="Gao T."/>
            <person name="Zhang H."/>
        </authorList>
    </citation>
    <scope>NUCLEOTIDE SEQUENCE</scope>
    <source>
        <strain evidence="1">KEN8</strain>
    </source>
</reference>
<gene>
    <name evidence="1" type="ORF">Scaly_2863800</name>
</gene>
<sequence>MWVLKWNPEFWAAEESPIAPVWVSLPGLSIHLFDKTTLFSIVRLLGLPLKLDETTTKKTRPSVARICVELDLTKKRICEICIGRDSKGIAQNVMYEILSKYCIGCKDIGHDWESCYVKWGSES</sequence>
<protein>
    <recommendedName>
        <fullName evidence="2">DUF4283 domain-containing protein</fullName>
    </recommendedName>
</protein>
<reference evidence="1" key="1">
    <citation type="submission" date="2020-06" db="EMBL/GenBank/DDBJ databases">
        <authorList>
            <person name="Li T."/>
            <person name="Hu X."/>
            <person name="Zhang T."/>
            <person name="Song X."/>
            <person name="Zhang H."/>
            <person name="Dai N."/>
            <person name="Sheng W."/>
            <person name="Hou X."/>
            <person name="Wei L."/>
        </authorList>
    </citation>
    <scope>NUCLEOTIDE SEQUENCE</scope>
    <source>
        <strain evidence="1">KEN8</strain>
        <tissue evidence="1">Leaf</tissue>
    </source>
</reference>
<evidence type="ECO:0008006" key="2">
    <source>
        <dbReference type="Google" id="ProtNLM"/>
    </source>
</evidence>
<evidence type="ECO:0000313" key="1">
    <source>
        <dbReference type="EMBL" id="KAL0318116.1"/>
    </source>
</evidence>